<evidence type="ECO:0000313" key="2">
    <source>
        <dbReference type="Proteomes" id="UP001266305"/>
    </source>
</evidence>
<proteinExistence type="predicted"/>
<name>A0ABQ9UWX0_SAGOE</name>
<comment type="caution">
    <text evidence="1">The sequence shown here is derived from an EMBL/GenBank/DDBJ whole genome shotgun (WGS) entry which is preliminary data.</text>
</comment>
<organism evidence="1 2">
    <name type="scientific">Saguinus oedipus</name>
    <name type="common">Cotton-top tamarin</name>
    <name type="synonym">Oedipomidas oedipus</name>
    <dbReference type="NCBI Taxonomy" id="9490"/>
    <lineage>
        <taxon>Eukaryota</taxon>
        <taxon>Metazoa</taxon>
        <taxon>Chordata</taxon>
        <taxon>Craniata</taxon>
        <taxon>Vertebrata</taxon>
        <taxon>Euteleostomi</taxon>
        <taxon>Mammalia</taxon>
        <taxon>Eutheria</taxon>
        <taxon>Euarchontoglires</taxon>
        <taxon>Primates</taxon>
        <taxon>Haplorrhini</taxon>
        <taxon>Platyrrhini</taxon>
        <taxon>Cebidae</taxon>
        <taxon>Callitrichinae</taxon>
        <taxon>Saguinus</taxon>
    </lineage>
</organism>
<keyword evidence="2" id="KW-1185">Reference proteome</keyword>
<evidence type="ECO:0000313" key="1">
    <source>
        <dbReference type="EMBL" id="KAK2101289.1"/>
    </source>
</evidence>
<feature type="non-terminal residue" evidence="1">
    <location>
        <position position="55"/>
    </location>
</feature>
<accession>A0ABQ9UWX0</accession>
<gene>
    <name evidence="1" type="ORF">P7K49_018955</name>
</gene>
<protein>
    <submittedName>
        <fullName evidence="1">Uncharacterized protein</fullName>
    </submittedName>
</protein>
<reference evidence="1 2" key="1">
    <citation type="submission" date="2023-05" db="EMBL/GenBank/DDBJ databases">
        <title>B98-5 Cell Line De Novo Hybrid Assembly: An Optical Mapping Approach.</title>
        <authorList>
            <person name="Kananen K."/>
            <person name="Auerbach J.A."/>
            <person name="Kautto E."/>
            <person name="Blachly J.S."/>
        </authorList>
    </citation>
    <scope>NUCLEOTIDE SEQUENCE [LARGE SCALE GENOMIC DNA]</scope>
    <source>
        <strain evidence="1">B95-8</strain>
        <tissue evidence="1">Cell line</tissue>
    </source>
</reference>
<dbReference type="Proteomes" id="UP001266305">
    <property type="component" value="Unassembled WGS sequence"/>
</dbReference>
<feature type="non-terminal residue" evidence="1">
    <location>
        <position position="1"/>
    </location>
</feature>
<sequence>KVFQEAAPVGQPFLLLKCSVEVKEEVIPDAWVSFLNTNEEHSLLNQQTESSNCAS</sequence>
<dbReference type="EMBL" id="JASSZA010000009">
    <property type="protein sequence ID" value="KAK2101289.1"/>
    <property type="molecule type" value="Genomic_DNA"/>
</dbReference>